<dbReference type="InterPro" id="IPR039528">
    <property type="entry name" value="DPM1-like"/>
</dbReference>
<evidence type="ECO:0000256" key="2">
    <source>
        <dbReference type="ARBA" id="ARBA00022676"/>
    </source>
</evidence>
<dbReference type="GO" id="GO:0004582">
    <property type="term" value="F:dolichyl-phosphate beta-D-mannosyltransferase activity"/>
    <property type="evidence" value="ECO:0007669"/>
    <property type="project" value="InterPro"/>
</dbReference>
<dbReference type="InterPro" id="IPR001173">
    <property type="entry name" value="Glyco_trans_2-like"/>
</dbReference>
<evidence type="ECO:0000256" key="3">
    <source>
        <dbReference type="ARBA" id="ARBA00022679"/>
    </source>
</evidence>
<dbReference type="SUPFAM" id="SSF53448">
    <property type="entry name" value="Nucleotide-diphospho-sugar transferases"/>
    <property type="match status" value="1"/>
</dbReference>
<dbReference type="PANTHER" id="PTHR43398:SF1">
    <property type="entry name" value="DOLICHOL-PHOSPHATE MANNOSYLTRANSFERASE SUBUNIT 1"/>
    <property type="match status" value="1"/>
</dbReference>
<evidence type="ECO:0000259" key="4">
    <source>
        <dbReference type="Pfam" id="PF00535"/>
    </source>
</evidence>
<sequence>MKSHSTVVIIPTFNEAQNLENLLPQLLELELDILIVDDSSSDGSISVAERIDGGAGRISILSRPSKMGLGSAYIQGFRRSLGEGYESLIQMDADGSHRVTDLKRMMAVEANEPSQDLFIGARWIPGGRVENWSKHREILSRGANRYSKFVLGTQVNDMTAGFRIYRANLLRRMNLDGICSQGYSFQIEMTREALRVGAQIREVPITFIERTLGKSKMSSEIVLEAMVKVTQWGISRAFTRSR</sequence>
<dbReference type="FunFam" id="3.90.550.10:FF:000122">
    <property type="entry name" value="Dolichol-phosphate mannosyltransferase subunit 1"/>
    <property type="match status" value="1"/>
</dbReference>
<organism evidence="6">
    <name type="scientific">freshwater metagenome</name>
    <dbReference type="NCBI Taxonomy" id="449393"/>
    <lineage>
        <taxon>unclassified sequences</taxon>
        <taxon>metagenomes</taxon>
        <taxon>ecological metagenomes</taxon>
    </lineage>
</organism>
<evidence type="ECO:0000313" key="7">
    <source>
        <dbReference type="EMBL" id="CAB4845122.1"/>
    </source>
</evidence>
<dbReference type="PANTHER" id="PTHR43398">
    <property type="entry name" value="DOLICHOL-PHOSPHATE MANNOSYLTRANSFERASE SUBUNIT 1"/>
    <property type="match status" value="1"/>
</dbReference>
<name>A0A6J6QIJ7_9ZZZZ</name>
<evidence type="ECO:0000313" key="6">
    <source>
        <dbReference type="EMBL" id="CAB4709433.1"/>
    </source>
</evidence>
<dbReference type="EMBL" id="CAFBAA010000047">
    <property type="protein sequence ID" value="CAB4845122.1"/>
    <property type="molecule type" value="Genomic_DNA"/>
</dbReference>
<keyword evidence="3" id="KW-0808">Transferase</keyword>
<keyword evidence="2" id="KW-0328">Glycosyltransferase</keyword>
<dbReference type="Pfam" id="PF00535">
    <property type="entry name" value="Glycos_transf_2"/>
    <property type="match status" value="1"/>
</dbReference>
<evidence type="ECO:0000256" key="1">
    <source>
        <dbReference type="ARBA" id="ARBA00006739"/>
    </source>
</evidence>
<accession>A0A6J6QIJ7</accession>
<dbReference type="Gene3D" id="3.90.550.10">
    <property type="entry name" value="Spore Coat Polysaccharide Biosynthesis Protein SpsA, Chain A"/>
    <property type="match status" value="1"/>
</dbReference>
<comment type="similarity">
    <text evidence="1">Belongs to the glycosyltransferase 2 family.</text>
</comment>
<gene>
    <name evidence="5" type="ORF">UFOPK2342_01288</name>
    <name evidence="6" type="ORF">UFOPK2423_01644</name>
    <name evidence="7" type="ORF">UFOPK3266_01418</name>
</gene>
<dbReference type="InterPro" id="IPR029044">
    <property type="entry name" value="Nucleotide-diphossugar_trans"/>
</dbReference>
<dbReference type="AlphaFoldDB" id="A0A6J6QIJ7"/>
<protein>
    <submittedName>
        <fullName evidence="6">Unannotated protein</fullName>
    </submittedName>
</protein>
<feature type="domain" description="Glycosyltransferase 2-like" evidence="4">
    <location>
        <begin position="8"/>
        <end position="171"/>
    </location>
</feature>
<dbReference type="EMBL" id="CAEZXB010000029">
    <property type="protein sequence ID" value="CAB4682793.1"/>
    <property type="molecule type" value="Genomic_DNA"/>
</dbReference>
<evidence type="ECO:0000313" key="5">
    <source>
        <dbReference type="EMBL" id="CAB4682793.1"/>
    </source>
</evidence>
<dbReference type="GO" id="GO:0009247">
    <property type="term" value="P:glycolipid biosynthetic process"/>
    <property type="evidence" value="ECO:0007669"/>
    <property type="project" value="TreeGrafter"/>
</dbReference>
<reference evidence="6" key="1">
    <citation type="submission" date="2020-05" db="EMBL/GenBank/DDBJ databases">
        <authorList>
            <person name="Chiriac C."/>
            <person name="Salcher M."/>
            <person name="Ghai R."/>
            <person name="Kavagutti S V."/>
        </authorList>
    </citation>
    <scope>NUCLEOTIDE SEQUENCE</scope>
</reference>
<dbReference type="GO" id="GO:0016020">
    <property type="term" value="C:membrane"/>
    <property type="evidence" value="ECO:0007669"/>
    <property type="project" value="GOC"/>
</dbReference>
<dbReference type="EMBL" id="CAEZXN010000065">
    <property type="protein sequence ID" value="CAB4709433.1"/>
    <property type="molecule type" value="Genomic_DNA"/>
</dbReference>
<proteinExistence type="inferred from homology"/>